<keyword evidence="3" id="KW-1185">Reference proteome</keyword>
<keyword evidence="1" id="KW-0812">Transmembrane</keyword>
<organism evidence="2 3">
    <name type="scientific">Enterobacter huaxiensis</name>
    <dbReference type="NCBI Taxonomy" id="2494702"/>
    <lineage>
        <taxon>Bacteria</taxon>
        <taxon>Pseudomonadati</taxon>
        <taxon>Pseudomonadota</taxon>
        <taxon>Gammaproteobacteria</taxon>
        <taxon>Enterobacterales</taxon>
        <taxon>Enterobacteriaceae</taxon>
        <taxon>Enterobacter</taxon>
    </lineage>
</organism>
<gene>
    <name evidence="2" type="ORF">NGC28_12500</name>
</gene>
<feature type="transmembrane region" description="Helical" evidence="1">
    <location>
        <begin position="297"/>
        <end position="318"/>
    </location>
</feature>
<keyword evidence="1" id="KW-1133">Transmembrane helix</keyword>
<feature type="transmembrane region" description="Helical" evidence="1">
    <location>
        <begin position="91"/>
        <end position="110"/>
    </location>
</feature>
<feature type="transmembrane region" description="Helical" evidence="1">
    <location>
        <begin position="176"/>
        <end position="199"/>
    </location>
</feature>
<dbReference type="EMBL" id="JAMWJU010000003">
    <property type="protein sequence ID" value="MEB7543266.1"/>
    <property type="molecule type" value="Genomic_DNA"/>
</dbReference>
<evidence type="ECO:0000256" key="1">
    <source>
        <dbReference type="SAM" id="Phobius"/>
    </source>
</evidence>
<dbReference type="RefSeq" id="WP_325823542.1">
    <property type="nucleotide sequence ID" value="NZ_JAMWIR010000001.1"/>
</dbReference>
<dbReference type="InterPro" id="IPR049458">
    <property type="entry name" value="EpsG-like"/>
</dbReference>
<feature type="transmembrane region" description="Helical" evidence="1">
    <location>
        <begin position="251"/>
        <end position="267"/>
    </location>
</feature>
<evidence type="ECO:0000313" key="3">
    <source>
        <dbReference type="Proteomes" id="UP001310558"/>
    </source>
</evidence>
<dbReference type="Pfam" id="PF14897">
    <property type="entry name" value="EpsG"/>
    <property type="match status" value="1"/>
</dbReference>
<feature type="transmembrane region" description="Helical" evidence="1">
    <location>
        <begin position="56"/>
        <end position="84"/>
    </location>
</feature>
<keyword evidence="1" id="KW-0472">Membrane</keyword>
<dbReference type="Proteomes" id="UP001310558">
    <property type="component" value="Unassembled WGS sequence"/>
</dbReference>
<reference evidence="2 3" key="1">
    <citation type="submission" date="2022-06" db="EMBL/GenBank/DDBJ databases">
        <title>Whole Genome analysis of Bacterial isolates collected during year 2020 from Guwahati, Assam, India.</title>
        <authorList>
            <person name="Mendem S.K."/>
            <person name="Rakshit O."/>
            <person name="Murugesan D."/>
            <person name="Saikia K."/>
            <person name="Shome R."/>
            <person name="Raisen C."/>
            <person name="Holmes M.A."/>
            <person name="Shome B.R."/>
        </authorList>
    </citation>
    <scope>NUCLEOTIDE SEQUENCE [LARGE SCALE GENOMIC DNA]</scope>
    <source>
        <strain evidence="2 3">Sil NS 53</strain>
    </source>
</reference>
<accession>A0ABU6EQC2</accession>
<comment type="caution">
    <text evidence="2">The sequence shown here is derived from an EMBL/GenBank/DDBJ whole genome shotgun (WGS) entry which is preliminary data.</text>
</comment>
<sequence length="366" mass="42498">MINQSYSKVMSFALTIMFSVFFTVYYFNGVDWLNYYYVFDFFKSEFDIRYDLLFNIYLYLAANVLDVFQLAVFIFYVFSFYLLYRLTKVSVVTLNGPAFITCVVFLGGMALVLDQIRQFVAICVAFFAFNYLLNNNIKKFYRYVIIAALLHYSVLFIVIFRLLINLSKKKIILSGFIVIALFVFLGGFIIFNLGFVSNIPLIGPELYRKVAIYVRELDSYKVEIGFGVLADILIVGYYLFRRERGNELDKLWALAFMSACFHVAFYFMPAFSRFNYFSLLPLSYIFSHALTSRRNKMGVAQFVTIMCAVTLTMVIVTVKAFTDAKRPAWDEYSASPFLYNSQELDELRSARCAALNNELDDFCATY</sequence>
<feature type="transmembrane region" description="Helical" evidence="1">
    <location>
        <begin position="9"/>
        <end position="27"/>
    </location>
</feature>
<feature type="transmembrane region" description="Helical" evidence="1">
    <location>
        <begin position="140"/>
        <end position="164"/>
    </location>
</feature>
<name>A0ABU6EQC2_9ENTR</name>
<feature type="transmembrane region" description="Helical" evidence="1">
    <location>
        <begin position="220"/>
        <end position="239"/>
    </location>
</feature>
<protein>
    <submittedName>
        <fullName evidence="2">EpsG family protein</fullName>
    </submittedName>
</protein>
<proteinExistence type="predicted"/>
<evidence type="ECO:0000313" key="2">
    <source>
        <dbReference type="EMBL" id="MEB7543266.1"/>
    </source>
</evidence>